<keyword evidence="9 11" id="KW-0472">Membrane</keyword>
<keyword evidence="13" id="KW-0675">Receptor</keyword>
<evidence type="ECO:0000256" key="12">
    <source>
        <dbReference type="RuleBase" id="RU003357"/>
    </source>
</evidence>
<dbReference type="Pfam" id="PF00593">
    <property type="entry name" value="TonB_dep_Rec_b-barrel"/>
    <property type="match status" value="1"/>
</dbReference>
<keyword evidence="2 11" id="KW-0813">Transport</keyword>
<evidence type="ECO:0000256" key="11">
    <source>
        <dbReference type="PROSITE-ProRule" id="PRU01360"/>
    </source>
</evidence>
<dbReference type="AlphaFoldDB" id="A0A3T0EBQ9"/>
<dbReference type="InterPro" id="IPR039426">
    <property type="entry name" value="TonB-dep_rcpt-like"/>
</dbReference>
<dbReference type="SUPFAM" id="SSF56935">
    <property type="entry name" value="Porins"/>
    <property type="match status" value="1"/>
</dbReference>
<organism evidence="13 14">
    <name type="scientific">Glycocaulis alkaliphilus</name>
    <dbReference type="NCBI Taxonomy" id="1434191"/>
    <lineage>
        <taxon>Bacteria</taxon>
        <taxon>Pseudomonadati</taxon>
        <taxon>Pseudomonadota</taxon>
        <taxon>Alphaproteobacteria</taxon>
        <taxon>Maricaulales</taxon>
        <taxon>Maricaulaceae</taxon>
        <taxon>Glycocaulis</taxon>
    </lineage>
</organism>
<evidence type="ECO:0000256" key="8">
    <source>
        <dbReference type="ARBA" id="ARBA00023077"/>
    </source>
</evidence>
<dbReference type="GO" id="GO:0006826">
    <property type="term" value="P:iron ion transport"/>
    <property type="evidence" value="ECO:0007669"/>
    <property type="project" value="UniProtKB-KW"/>
</dbReference>
<reference evidence="13 14" key="1">
    <citation type="submission" date="2016-12" db="EMBL/GenBank/DDBJ databases">
        <title>The genome of dimorphic prosthecate Glycocaulis alkaliphilus 6b-8t, isolated from crude oil dictates its adaptability in petroleum environments.</title>
        <authorList>
            <person name="Wu X.-L."/>
            <person name="Geng S."/>
        </authorList>
    </citation>
    <scope>NUCLEOTIDE SEQUENCE [LARGE SCALE GENOMIC DNA]</scope>
    <source>
        <strain evidence="13 14">6B-8</strain>
    </source>
</reference>
<dbReference type="Pfam" id="PF07715">
    <property type="entry name" value="Plug"/>
    <property type="match status" value="1"/>
</dbReference>
<keyword evidence="5 11" id="KW-0812">Transmembrane</keyword>
<evidence type="ECO:0000256" key="2">
    <source>
        <dbReference type="ARBA" id="ARBA00022448"/>
    </source>
</evidence>
<gene>
    <name evidence="13" type="ORF">X907_1894</name>
</gene>
<keyword evidence="8 12" id="KW-0798">TonB box</keyword>
<accession>A0A3T0EBQ9</accession>
<dbReference type="InterPro" id="IPR036942">
    <property type="entry name" value="Beta-barrel_TonB_sf"/>
</dbReference>
<evidence type="ECO:0000313" key="13">
    <source>
        <dbReference type="EMBL" id="AZU04418.1"/>
    </source>
</evidence>
<proteinExistence type="inferred from homology"/>
<keyword evidence="10 11" id="KW-0998">Cell outer membrane</keyword>
<name>A0A3T0EBQ9_9PROT</name>
<keyword evidence="14" id="KW-1185">Reference proteome</keyword>
<keyword evidence="7" id="KW-0406">Ion transport</keyword>
<evidence type="ECO:0000313" key="14">
    <source>
        <dbReference type="Proteomes" id="UP000286954"/>
    </source>
</evidence>
<evidence type="ECO:0000256" key="7">
    <source>
        <dbReference type="ARBA" id="ARBA00023065"/>
    </source>
</evidence>
<sequence length="752" mass="82656">MKTKLRTFGAAAVLAGVSPLAFMTPAAFAQEQGASANREVIVVTARRTEESLQDVPGAVSAFSEAALERIDVTDPSGLQGAVPNLNIVQGRGSSNATNIYIRGVGQPDALQTFDPAVGFYVDDVYFSRIRGTQLDLFDIERIEVLRGPQGTLYGKNTIGGALRVITRRPSQETRGQFQVGLGNYSLWEARASVSGGLAENLAGSIALFGTGRDGFVTNPVTGEEYNDRNASAARVALAWDAAPNFTVDWNADWSRENNALVMGQPINTLTTLFGVPIFTVPAEVPAYDFTGVATPGLPNSTEMTHWGTALTMNWELSDNLTLRSITAYRELEYEDYIDIDATALETGDVLVAVDQDQISQEFQLNYEGERLTVVSGLFYMLENITSHQEAFADDLLTGPGGFTFLRTIDDDLETRSWAFYVNATYALTDRLSVTAGVRYTDEQKDYFRTTSTFSDFPGLTVDPALAFTIRDSWTNTSPMVSLDYRASDNVLLYGRVSQGFKSGGFNGRANNPGEQAPYDPETVTSYELGVKTDWLDNTLRANFTVFYNDYEDFQARVSGLVTDPGTGLPVPQLTVLNAGSLEISGFEVELAWSPVPELMLDAQIGYLNAEYGEFEDARFTNFGGSRAFQTPAFSPEWTTRLGAAYDFDLAENGTLRLSGSARYRSRMALAVDNTPVNSDVEIEGLFQDAYWLYDANAVWTNRNGNYSVGLYGRNLADEVYRTDGQDFSSVGNIRTVYYGAPRTWRLVFTARY</sequence>
<dbReference type="Proteomes" id="UP000286954">
    <property type="component" value="Chromosome"/>
</dbReference>
<dbReference type="CDD" id="cd01347">
    <property type="entry name" value="ligand_gated_channel"/>
    <property type="match status" value="1"/>
</dbReference>
<dbReference type="EMBL" id="CP018911">
    <property type="protein sequence ID" value="AZU04418.1"/>
    <property type="molecule type" value="Genomic_DNA"/>
</dbReference>
<evidence type="ECO:0000256" key="3">
    <source>
        <dbReference type="ARBA" id="ARBA00022452"/>
    </source>
</evidence>
<dbReference type="GO" id="GO:0009279">
    <property type="term" value="C:cell outer membrane"/>
    <property type="evidence" value="ECO:0007669"/>
    <property type="project" value="UniProtKB-SubCell"/>
</dbReference>
<dbReference type="PANTHER" id="PTHR32552">
    <property type="entry name" value="FERRICHROME IRON RECEPTOR-RELATED"/>
    <property type="match status" value="1"/>
</dbReference>
<dbReference type="PANTHER" id="PTHR32552:SF81">
    <property type="entry name" value="TONB-DEPENDENT OUTER MEMBRANE RECEPTOR"/>
    <property type="match status" value="1"/>
</dbReference>
<evidence type="ECO:0000256" key="4">
    <source>
        <dbReference type="ARBA" id="ARBA00022496"/>
    </source>
</evidence>
<keyword evidence="3 11" id="KW-1134">Transmembrane beta strand</keyword>
<evidence type="ECO:0000256" key="10">
    <source>
        <dbReference type="ARBA" id="ARBA00023237"/>
    </source>
</evidence>
<comment type="similarity">
    <text evidence="11 12">Belongs to the TonB-dependent receptor family.</text>
</comment>
<evidence type="ECO:0000256" key="1">
    <source>
        <dbReference type="ARBA" id="ARBA00004571"/>
    </source>
</evidence>
<dbReference type="PROSITE" id="PS52016">
    <property type="entry name" value="TONB_DEPENDENT_REC_3"/>
    <property type="match status" value="1"/>
</dbReference>
<dbReference type="InterPro" id="IPR012910">
    <property type="entry name" value="Plug_dom"/>
</dbReference>
<dbReference type="Gene3D" id="2.40.170.20">
    <property type="entry name" value="TonB-dependent receptor, beta-barrel domain"/>
    <property type="match status" value="1"/>
</dbReference>
<evidence type="ECO:0000256" key="5">
    <source>
        <dbReference type="ARBA" id="ARBA00022692"/>
    </source>
</evidence>
<evidence type="ECO:0000256" key="6">
    <source>
        <dbReference type="ARBA" id="ARBA00023004"/>
    </source>
</evidence>
<evidence type="ECO:0000256" key="9">
    <source>
        <dbReference type="ARBA" id="ARBA00023136"/>
    </source>
</evidence>
<dbReference type="KEGG" id="gak:X907_1894"/>
<dbReference type="OrthoDB" id="7313036at2"/>
<protein>
    <submittedName>
        <fullName evidence="13">TonB-dependent receptor plug</fullName>
    </submittedName>
</protein>
<comment type="subcellular location">
    <subcellularLocation>
        <location evidence="1 11">Cell outer membrane</location>
        <topology evidence="1 11">Multi-pass membrane protein</topology>
    </subcellularLocation>
</comment>
<keyword evidence="4" id="KW-0410">Iron transport</keyword>
<keyword evidence="6" id="KW-0408">Iron</keyword>
<dbReference type="InterPro" id="IPR000531">
    <property type="entry name" value="Beta-barrel_TonB"/>
</dbReference>
<dbReference type="RefSeq" id="WP_127567344.1">
    <property type="nucleotide sequence ID" value="NZ_BMFB01000003.1"/>
</dbReference>